<protein>
    <submittedName>
        <fullName evidence="1">Uncharacterized protein</fullName>
    </submittedName>
</protein>
<keyword evidence="2" id="KW-1185">Reference proteome</keyword>
<dbReference type="EMBL" id="JAINDJ010000002">
    <property type="protein sequence ID" value="KAG9457035.1"/>
    <property type="molecule type" value="Genomic_DNA"/>
</dbReference>
<comment type="caution">
    <text evidence="1">The sequence shown here is derived from an EMBL/GenBank/DDBJ whole genome shotgun (WGS) entry which is preliminary data.</text>
</comment>
<name>A0AAV7F766_ARIFI</name>
<accession>A0AAV7F766</accession>
<proteinExistence type="predicted"/>
<evidence type="ECO:0000313" key="1">
    <source>
        <dbReference type="EMBL" id="KAG9457035.1"/>
    </source>
</evidence>
<dbReference type="AlphaFoldDB" id="A0AAV7F766"/>
<reference evidence="1 2" key="1">
    <citation type="submission" date="2021-07" db="EMBL/GenBank/DDBJ databases">
        <title>The Aristolochia fimbriata genome: insights into angiosperm evolution, floral development and chemical biosynthesis.</title>
        <authorList>
            <person name="Jiao Y."/>
        </authorList>
    </citation>
    <scope>NUCLEOTIDE SEQUENCE [LARGE SCALE GENOMIC DNA]</scope>
    <source>
        <strain evidence="1">IBCAS-2021</strain>
        <tissue evidence="1">Leaf</tissue>
    </source>
</reference>
<evidence type="ECO:0000313" key="2">
    <source>
        <dbReference type="Proteomes" id="UP000825729"/>
    </source>
</evidence>
<sequence length="162" mass="18164">MAVISRCCSFILADVSRHGCLASEKFVHGSTQSQTKSRDPIPFLHRERRWSKHSSYELHGSGLMLSERGTTRSTYGFRGRTCGGPGGSVPKSIRQHTRTATNRGCDYGDWRAKSNCLFESSVILHRPTWVVIFSEAVLQWNPSWNSESPDTAKHLHGIFIEG</sequence>
<gene>
    <name evidence="1" type="ORF">H6P81_001543</name>
</gene>
<dbReference type="Proteomes" id="UP000825729">
    <property type="component" value="Unassembled WGS sequence"/>
</dbReference>
<organism evidence="1 2">
    <name type="scientific">Aristolochia fimbriata</name>
    <name type="common">White veined hardy Dutchman's pipe vine</name>
    <dbReference type="NCBI Taxonomy" id="158543"/>
    <lineage>
        <taxon>Eukaryota</taxon>
        <taxon>Viridiplantae</taxon>
        <taxon>Streptophyta</taxon>
        <taxon>Embryophyta</taxon>
        <taxon>Tracheophyta</taxon>
        <taxon>Spermatophyta</taxon>
        <taxon>Magnoliopsida</taxon>
        <taxon>Magnoliidae</taxon>
        <taxon>Piperales</taxon>
        <taxon>Aristolochiaceae</taxon>
        <taxon>Aristolochia</taxon>
    </lineage>
</organism>